<dbReference type="PROSITE" id="PS00444">
    <property type="entry name" value="POLYPRENYL_SYNTHASE_2"/>
    <property type="match status" value="1"/>
</dbReference>
<gene>
    <name evidence="4" type="ORF">PTTS066</name>
</gene>
<dbReference type="Pfam" id="PF00348">
    <property type="entry name" value="polyprenyl_synt"/>
    <property type="match status" value="1"/>
</dbReference>
<dbReference type="InterPro" id="IPR033749">
    <property type="entry name" value="Polyprenyl_synt_CS"/>
</dbReference>
<keyword evidence="1" id="KW-0808">Transferase</keyword>
<dbReference type="AlphaFoldDB" id="A0A8F4PMV8"/>
<dbReference type="InterPro" id="IPR008949">
    <property type="entry name" value="Isoprenoid_synthase_dom_sf"/>
</dbReference>
<dbReference type="GO" id="GO:0043386">
    <property type="term" value="P:mycotoxin biosynthetic process"/>
    <property type="evidence" value="ECO:0007669"/>
    <property type="project" value="UniProtKB-ARBA"/>
</dbReference>
<keyword evidence="2" id="KW-0479">Metal-binding</keyword>
<evidence type="ECO:0000313" key="4">
    <source>
        <dbReference type="EMBL" id="QXF69096.1"/>
    </source>
</evidence>
<dbReference type="GO" id="GO:0008299">
    <property type="term" value="P:isoprenoid biosynthetic process"/>
    <property type="evidence" value="ECO:0007669"/>
    <property type="project" value="InterPro"/>
</dbReference>
<dbReference type="GO" id="GO:0004659">
    <property type="term" value="F:prenyltransferase activity"/>
    <property type="evidence" value="ECO:0007669"/>
    <property type="project" value="InterPro"/>
</dbReference>
<dbReference type="GO" id="GO:0046165">
    <property type="term" value="P:alcohol biosynthetic process"/>
    <property type="evidence" value="ECO:0007669"/>
    <property type="project" value="UniProtKB-ARBA"/>
</dbReference>
<sequence length="718" mass="81177">MCTMDDHTSELLDISQFDTQGFCPGYPLRRHRYESLANSGCYEARQDWIHYVGPAEEFGSCDPTNGNFTALVLPLTKPERLHLVAYIIECEFIRVLYPYAFLHDNVVEAVMPDSSTNNGDDFHLGEAEKRQRNVRMGRKQIQAKMMYQLARTDKRCAERVKRVWKTMLSTTLKHKSDSFASLEEYLNYRIIDTGGYWVESVMLFGMGMTLTEEEDAQLAEVVRPCYASLALANDYFSFDREWEEAQNGGPPPTNAVWLYMRWNGIPMPAAKKLVREASNRYEARFLELCDSFRRNNPLYSEKLDKYLRGLAYQISGNVVWSLTCPRYHPEFRYDPNAGMEDLLTAQARGDGGAVSGGEADYTAEHRQSIISLESQHTASSTRYSASDWQSSRSSSFSEISVDGEDGETHAVKLPAEQGLDTKHVAAPFDYVASLPSKGVRTTLIDALNLWCDLPDTTLAGIKEVVDKLHTASLMFDDIEDGSELRRGNPAAHAVYGVPQTINAASFAIVDAVSKAQDIPVTGAVDIVLEQLRDLHIGQSYDIHWTRHSSCPSETEYLEMVAKKTGGLFKLISRLMTTGLPDITKSTIDDLVTQLGIYFQIRDDFKNLNSDEYASQKGFCEDLDEGKFSFPLVHYLTKGQESPPFMLREIMQQRRESKGLNVPSKMLALQQLKKSGSLEYTHRTLKRLEVQINQIIGRLERITGKDNWVLRLCMGELTV</sequence>
<organism evidence="4">
    <name type="scientific">Canariomyces arenarius</name>
    <dbReference type="NCBI Taxonomy" id="2609790"/>
    <lineage>
        <taxon>Eukaryota</taxon>
        <taxon>Fungi</taxon>
        <taxon>Dikarya</taxon>
        <taxon>Ascomycota</taxon>
        <taxon>Pezizomycotina</taxon>
        <taxon>Sordariomycetes</taxon>
        <taxon>Sordariomycetidae</taxon>
        <taxon>Sordariales</taxon>
        <taxon>Chaetomiaceae</taxon>
        <taxon>Canariomyces</taxon>
    </lineage>
</organism>
<name>A0A8F4PMV8_9PEZI</name>
<dbReference type="EMBL" id="MW798220">
    <property type="protein sequence ID" value="QXF69096.1"/>
    <property type="molecule type" value="mRNA"/>
</dbReference>
<evidence type="ECO:0000256" key="2">
    <source>
        <dbReference type="ARBA" id="ARBA00022723"/>
    </source>
</evidence>
<reference evidence="4" key="1">
    <citation type="submission" date="2021-03" db="EMBL/GenBank/DDBJ databases">
        <title>Systematic mining of fungal chimeric terpene synthases using an efficient precursor-providing yeast chassis.</title>
        <authorList>
            <person name="Chen R."/>
            <person name="Jia Q."/>
            <person name="Mu X."/>
            <person name="Hu B."/>
            <person name="Sun X."/>
            <person name="Deng Z."/>
            <person name="Chen F."/>
            <person name="Bian G."/>
            <person name="Liu T."/>
        </authorList>
    </citation>
    <scope>NUCLEOTIDE SEQUENCE</scope>
</reference>
<accession>A0A8F4PMV8</accession>
<dbReference type="PANTHER" id="PTHR12001">
    <property type="entry name" value="GERANYLGERANYL PYROPHOSPHATE SYNTHASE"/>
    <property type="match status" value="1"/>
</dbReference>
<proteinExistence type="evidence at transcript level"/>
<keyword evidence="3" id="KW-0460">Magnesium</keyword>
<dbReference type="Gene3D" id="1.10.600.10">
    <property type="entry name" value="Farnesyl Diphosphate Synthase"/>
    <property type="match status" value="2"/>
</dbReference>
<dbReference type="PANTHER" id="PTHR12001:SF72">
    <property type="entry name" value="THIJ_PFPI FAMILY PROTEIN (AFU_ORTHOLOGUE AFUA_3G01210)-RELATED"/>
    <property type="match status" value="1"/>
</dbReference>
<dbReference type="SUPFAM" id="SSF48576">
    <property type="entry name" value="Terpenoid synthases"/>
    <property type="match status" value="2"/>
</dbReference>
<dbReference type="GO" id="GO:0046872">
    <property type="term" value="F:metal ion binding"/>
    <property type="evidence" value="ECO:0007669"/>
    <property type="project" value="UniProtKB-KW"/>
</dbReference>
<evidence type="ECO:0000256" key="1">
    <source>
        <dbReference type="ARBA" id="ARBA00022679"/>
    </source>
</evidence>
<dbReference type="Pfam" id="PF19086">
    <property type="entry name" value="Terpene_syn_C_2"/>
    <property type="match status" value="1"/>
</dbReference>
<dbReference type="InterPro" id="IPR000092">
    <property type="entry name" value="Polyprenyl_synt"/>
</dbReference>
<dbReference type="SFLD" id="SFLDS00005">
    <property type="entry name" value="Isoprenoid_Synthase_Type_I"/>
    <property type="match status" value="1"/>
</dbReference>
<protein>
    <submittedName>
        <fullName evidence="4">Geranylfarnesol</fullName>
    </submittedName>
</protein>
<dbReference type="PROSITE" id="PS00723">
    <property type="entry name" value="POLYPRENYL_SYNTHASE_1"/>
    <property type="match status" value="1"/>
</dbReference>
<evidence type="ECO:0000256" key="3">
    <source>
        <dbReference type="ARBA" id="ARBA00022842"/>
    </source>
</evidence>
<dbReference type="CDD" id="cd00685">
    <property type="entry name" value="Trans_IPPS_HT"/>
    <property type="match status" value="1"/>
</dbReference>